<evidence type="ECO:0000256" key="2">
    <source>
        <dbReference type="ARBA" id="ARBA00022729"/>
    </source>
</evidence>
<comment type="caution">
    <text evidence="4">The sequence shown here is derived from an EMBL/GenBank/DDBJ whole genome shotgun (WGS) entry which is preliminary data.</text>
</comment>
<comment type="similarity">
    <text evidence="1">Belongs to the melC1 family.</text>
</comment>
<dbReference type="NCBIfam" id="NF047833">
    <property type="entry name" value="TyroCdyMelC1"/>
    <property type="match status" value="1"/>
</dbReference>
<keyword evidence="2" id="KW-0732">Signal</keyword>
<accession>A0A6G3SJH7</accession>
<evidence type="ECO:0000256" key="3">
    <source>
        <dbReference type="ARBA" id="ARBA00023008"/>
    </source>
</evidence>
<evidence type="ECO:0000256" key="1">
    <source>
        <dbReference type="ARBA" id="ARBA00009871"/>
    </source>
</evidence>
<gene>
    <name evidence="4" type="ORF">G3I43_02280</name>
</gene>
<evidence type="ECO:0000313" key="4">
    <source>
        <dbReference type="EMBL" id="NEB83023.1"/>
    </source>
</evidence>
<proteinExistence type="inferred from homology"/>
<protein>
    <submittedName>
        <fullName evidence="4">Tyrosinase</fullName>
    </submittedName>
</protein>
<dbReference type="AlphaFoldDB" id="A0A6G3SJH7"/>
<name>A0A6G3SJH7_STRAQ</name>
<dbReference type="PROSITE" id="PS51318">
    <property type="entry name" value="TAT"/>
    <property type="match status" value="1"/>
</dbReference>
<keyword evidence="3" id="KW-0186">Copper</keyword>
<dbReference type="GO" id="GO:0042438">
    <property type="term" value="P:melanin biosynthetic process"/>
    <property type="evidence" value="ECO:0007669"/>
    <property type="project" value="InterPro"/>
</dbReference>
<dbReference type="InterPro" id="IPR006311">
    <property type="entry name" value="TAT_signal"/>
</dbReference>
<reference evidence="4" key="1">
    <citation type="submission" date="2020-01" db="EMBL/GenBank/DDBJ databases">
        <title>Insect and environment-associated Actinomycetes.</title>
        <authorList>
            <person name="Currrie C."/>
            <person name="Chevrette M."/>
            <person name="Carlson C."/>
            <person name="Stubbendieck R."/>
            <person name="Wendt-Pienkowski E."/>
        </authorList>
    </citation>
    <scope>NUCLEOTIDE SEQUENCE</scope>
    <source>
        <strain evidence="4">SID505</strain>
    </source>
</reference>
<organism evidence="4">
    <name type="scientific">Streptomyces anulatus</name>
    <name type="common">Streptomyces chrysomallus</name>
    <dbReference type="NCBI Taxonomy" id="1892"/>
    <lineage>
        <taxon>Bacteria</taxon>
        <taxon>Bacillati</taxon>
        <taxon>Actinomycetota</taxon>
        <taxon>Actinomycetes</taxon>
        <taxon>Kitasatosporales</taxon>
        <taxon>Streptomycetaceae</taxon>
        <taxon>Streptomyces</taxon>
    </lineage>
</organism>
<dbReference type="Gene3D" id="3.30.1880.10">
    <property type="entry name" value="protein ne1242 domain like"/>
    <property type="match status" value="1"/>
</dbReference>
<sequence length="140" mass="13981">MPGPTRRQAFGAAIGVAAGGALVGVTSASADTVPAGTGSEGSAAGLAGTPGSFDEVFEGRRIQGTPAEAHASAHAHGHAGHGAGYRVLIDGRELPVMQHGKSGWSSTINHYERFATPLEAARTAVISLKGAVVVPFDPTA</sequence>
<dbReference type="GO" id="GO:0005507">
    <property type="term" value="F:copper ion binding"/>
    <property type="evidence" value="ECO:0007669"/>
    <property type="project" value="InterPro"/>
</dbReference>
<dbReference type="Pfam" id="PF06236">
    <property type="entry name" value="MelC1"/>
    <property type="match status" value="1"/>
</dbReference>
<dbReference type="EMBL" id="JAAGMK010000070">
    <property type="protein sequence ID" value="NEB83023.1"/>
    <property type="molecule type" value="Genomic_DNA"/>
</dbReference>
<dbReference type="InterPro" id="IPR010928">
    <property type="entry name" value="MelC1"/>
</dbReference>
<dbReference type="RefSeq" id="WP_164256449.1">
    <property type="nucleotide sequence ID" value="NZ_JAAGMK010000070.1"/>
</dbReference>
<dbReference type="InterPro" id="IPR023199">
    <property type="entry name" value="GriE/MELC1_sf"/>
</dbReference>